<name>A0A8H6VMH6_9PEZI</name>
<evidence type="ECO:0000313" key="2">
    <source>
        <dbReference type="Proteomes" id="UP000660729"/>
    </source>
</evidence>
<comment type="caution">
    <text evidence="1">The sequence shown here is derived from an EMBL/GenBank/DDBJ whole genome shotgun (WGS) entry which is preliminary data.</text>
</comment>
<dbReference type="EMBL" id="JABCIY010000037">
    <property type="protein sequence ID" value="KAF7195747.1"/>
    <property type="molecule type" value="Genomic_DNA"/>
</dbReference>
<sequence length="158" mass="18244">MATTTIDFAWAMPVDIVQLGAHLEAYDTVQPMINTLRLCNRFGRGDKAAITKLPVELVLRVEEYLMIEERVKLLNAWATDLRCWKGQCRPIEHMSNAQILKYYNAFLRRATPECYYPEEWRDAELCKKCGTFHLETELTKAIVDEVAHEVEDDYEAGG</sequence>
<feature type="non-terminal residue" evidence="1">
    <location>
        <position position="158"/>
    </location>
</feature>
<evidence type="ECO:0000313" key="1">
    <source>
        <dbReference type="EMBL" id="KAF7195747.1"/>
    </source>
</evidence>
<accession>A0A8H6VMH6</accession>
<proteinExistence type="predicted"/>
<organism evidence="1 2">
    <name type="scientific">Pseudocercospora fuligena</name>
    <dbReference type="NCBI Taxonomy" id="685502"/>
    <lineage>
        <taxon>Eukaryota</taxon>
        <taxon>Fungi</taxon>
        <taxon>Dikarya</taxon>
        <taxon>Ascomycota</taxon>
        <taxon>Pezizomycotina</taxon>
        <taxon>Dothideomycetes</taxon>
        <taxon>Dothideomycetidae</taxon>
        <taxon>Mycosphaerellales</taxon>
        <taxon>Mycosphaerellaceae</taxon>
        <taxon>Pseudocercospora</taxon>
    </lineage>
</organism>
<dbReference type="AlphaFoldDB" id="A0A8H6VMH6"/>
<reference evidence="1" key="1">
    <citation type="submission" date="2020-04" db="EMBL/GenBank/DDBJ databases">
        <title>Draft genome resource of the tomato pathogen Pseudocercospora fuligena.</title>
        <authorList>
            <person name="Zaccaron A."/>
        </authorList>
    </citation>
    <scope>NUCLEOTIDE SEQUENCE</scope>
    <source>
        <strain evidence="1">PF001</strain>
    </source>
</reference>
<dbReference type="Proteomes" id="UP000660729">
    <property type="component" value="Unassembled WGS sequence"/>
</dbReference>
<gene>
    <name evidence="1" type="ORF">HII31_02882</name>
</gene>
<dbReference type="OrthoDB" id="3649027at2759"/>
<keyword evidence="2" id="KW-1185">Reference proteome</keyword>
<protein>
    <submittedName>
        <fullName evidence="1">Uncharacterized protein</fullName>
    </submittedName>
</protein>